<dbReference type="EMBL" id="NOZP01000087">
    <property type="protein sequence ID" value="OYD15704.1"/>
    <property type="molecule type" value="Genomic_DNA"/>
</dbReference>
<evidence type="ECO:0000313" key="3">
    <source>
        <dbReference type="Proteomes" id="UP000215559"/>
    </source>
</evidence>
<feature type="domain" description="FlgD/Vpr Ig-like" evidence="1">
    <location>
        <begin position="496"/>
        <end position="547"/>
    </location>
</feature>
<name>A0A235BTZ1_UNCW3</name>
<comment type="caution">
    <text evidence="2">The sequence shown here is derived from an EMBL/GenBank/DDBJ whole genome shotgun (WGS) entry which is preliminary data.</text>
</comment>
<evidence type="ECO:0000313" key="2">
    <source>
        <dbReference type="EMBL" id="OYD15704.1"/>
    </source>
</evidence>
<dbReference type="AlphaFoldDB" id="A0A235BTZ1"/>
<protein>
    <recommendedName>
        <fullName evidence="1">FlgD/Vpr Ig-like domain-containing protein</fullName>
    </recommendedName>
</protein>
<accession>A0A235BTZ1</accession>
<dbReference type="Proteomes" id="UP000215559">
    <property type="component" value="Unassembled WGS sequence"/>
</dbReference>
<dbReference type="Pfam" id="PF13860">
    <property type="entry name" value="FlgD_ig"/>
    <property type="match status" value="1"/>
</dbReference>
<dbReference type="SUPFAM" id="SSF50939">
    <property type="entry name" value="Sialidases"/>
    <property type="match status" value="1"/>
</dbReference>
<organism evidence="2 3">
    <name type="scientific">candidate division WOR-3 bacterium JGI_Cruoil_03_51_56</name>
    <dbReference type="NCBI Taxonomy" id="1973747"/>
    <lineage>
        <taxon>Bacteria</taxon>
        <taxon>Bacteria division WOR-3</taxon>
    </lineage>
</organism>
<evidence type="ECO:0000259" key="1">
    <source>
        <dbReference type="Pfam" id="PF13860"/>
    </source>
</evidence>
<dbReference type="InterPro" id="IPR036278">
    <property type="entry name" value="Sialidase_sf"/>
</dbReference>
<dbReference type="InterPro" id="IPR025965">
    <property type="entry name" value="FlgD/Vpr_Ig-like"/>
</dbReference>
<reference evidence="2 3" key="1">
    <citation type="submission" date="2017-07" db="EMBL/GenBank/DDBJ databases">
        <title>Recovery of genomes from metagenomes via a dereplication, aggregation, and scoring strategy.</title>
        <authorList>
            <person name="Sieber C.M."/>
            <person name="Probst A.J."/>
            <person name="Sharrar A."/>
            <person name="Thomas B.C."/>
            <person name="Hess M."/>
            <person name="Tringe S.G."/>
            <person name="Banfield J.F."/>
        </authorList>
    </citation>
    <scope>NUCLEOTIDE SEQUENCE [LARGE SCALE GENOMIC DNA]</scope>
    <source>
        <strain evidence="2">JGI_Cruoil_03_51_56</strain>
    </source>
</reference>
<dbReference type="Gene3D" id="2.60.40.4070">
    <property type="match status" value="1"/>
</dbReference>
<proteinExistence type="predicted"/>
<gene>
    <name evidence="2" type="ORF">CH330_04915</name>
</gene>
<sequence>MRYVVGISAIFCFLFGSASLGLESGPVRVTGRKTGLLEQRFDAAIGQGDYDKAKAIDMQLSRMCNHRLTPIDTGQITEGGCLVADGPRLGITDPDFVGDDVAIDTGPVMSFGATTDSLGNIWVAAAGIDTKVRVYRSCDLGRTWEQVLWFSHGVDVPKIELVYGGGDSSFVYVFYLNSLNAGDLWAMRINPDGSGQQAFPVAVGSDTINDFSVAADHDRHHYLYCLYANEMRTGRTGGFTRSLDFGKSWEVPQDWWNCWDPCVIYSTGSSVHCAWRYAATGREIHFETNRFYGRPRRWWPYCLISGTTQKCWDPVIAAADTGTEWNSMVWVFYTVARRDTSRLDLEYAYGTDCWGWTRNRTLGDPFRDEWFPELQPYYGSPSGYVHLCYNTGGKGAKDKTVVYYRCANALAPENWSPRLKMNDPRANALFEGARPKVICPANSPHQFPGVLFSYYNPGYASGLYFDAPWGRGTQKEVKGSKGRHRNPFLLDAPVSGNYTCWIYDATGRRVRRLFSGRLETGFHSFEWDGRSDGGEPVRSGTYFVRLSGPAGLTCARVVITR</sequence>